<dbReference type="SUPFAM" id="SSF90123">
    <property type="entry name" value="ABC transporter transmembrane region"/>
    <property type="match status" value="1"/>
</dbReference>
<organism evidence="10 11">
    <name type="scientific">Paraoerskovia sediminicola</name>
    <dbReference type="NCBI Taxonomy" id="1138587"/>
    <lineage>
        <taxon>Bacteria</taxon>
        <taxon>Bacillati</taxon>
        <taxon>Actinomycetota</taxon>
        <taxon>Actinomycetes</taxon>
        <taxon>Micrococcales</taxon>
        <taxon>Cellulomonadaceae</taxon>
        <taxon>Paraoerskovia</taxon>
    </lineage>
</organism>
<keyword evidence="11" id="KW-1185">Reference proteome</keyword>
<feature type="domain" description="ABC transmembrane type-1" evidence="9">
    <location>
        <begin position="6"/>
        <end position="291"/>
    </location>
</feature>
<evidence type="ECO:0000256" key="7">
    <source>
        <dbReference type="SAM" id="Phobius"/>
    </source>
</evidence>
<dbReference type="Pfam" id="PF00664">
    <property type="entry name" value="ABC_membrane"/>
    <property type="match status" value="1"/>
</dbReference>
<dbReference type="InterPro" id="IPR011527">
    <property type="entry name" value="ABC1_TM_dom"/>
</dbReference>
<dbReference type="PANTHER" id="PTHR43394:SF1">
    <property type="entry name" value="ATP-BINDING CASSETTE SUB-FAMILY B MEMBER 10, MITOCHONDRIAL"/>
    <property type="match status" value="1"/>
</dbReference>
<evidence type="ECO:0000256" key="4">
    <source>
        <dbReference type="ARBA" id="ARBA00022840"/>
    </source>
</evidence>
<dbReference type="SUPFAM" id="SSF52540">
    <property type="entry name" value="P-loop containing nucleoside triphosphate hydrolases"/>
    <property type="match status" value="1"/>
</dbReference>
<dbReference type="PANTHER" id="PTHR43394">
    <property type="entry name" value="ATP-DEPENDENT PERMEASE MDL1, MITOCHONDRIAL"/>
    <property type="match status" value="1"/>
</dbReference>
<dbReference type="InterPro" id="IPR027417">
    <property type="entry name" value="P-loop_NTPase"/>
</dbReference>
<dbReference type="PROSITE" id="PS50929">
    <property type="entry name" value="ABC_TM1F"/>
    <property type="match status" value="1"/>
</dbReference>
<gene>
    <name evidence="10" type="ORF">GCM10025865_28260</name>
</gene>
<evidence type="ECO:0000256" key="1">
    <source>
        <dbReference type="ARBA" id="ARBA00004651"/>
    </source>
</evidence>
<dbReference type="PROSITE" id="PS00211">
    <property type="entry name" value="ABC_TRANSPORTER_1"/>
    <property type="match status" value="1"/>
</dbReference>
<evidence type="ECO:0000256" key="2">
    <source>
        <dbReference type="ARBA" id="ARBA00022692"/>
    </source>
</evidence>
<feature type="transmembrane region" description="Helical" evidence="7">
    <location>
        <begin position="125"/>
        <end position="144"/>
    </location>
</feature>
<dbReference type="PROSITE" id="PS50893">
    <property type="entry name" value="ABC_TRANSPORTER_2"/>
    <property type="match status" value="1"/>
</dbReference>
<proteinExistence type="predicted"/>
<accession>A0ABN6XF77</accession>
<evidence type="ECO:0000256" key="5">
    <source>
        <dbReference type="ARBA" id="ARBA00022989"/>
    </source>
</evidence>
<keyword evidence="3" id="KW-0547">Nucleotide-binding</keyword>
<dbReference type="GO" id="GO:0005524">
    <property type="term" value="F:ATP binding"/>
    <property type="evidence" value="ECO:0007669"/>
    <property type="project" value="UniProtKB-KW"/>
</dbReference>
<dbReference type="Proteomes" id="UP001321475">
    <property type="component" value="Chromosome"/>
</dbReference>
<keyword evidence="4 10" id="KW-0067">ATP-binding</keyword>
<reference evidence="11" key="1">
    <citation type="journal article" date="2019" name="Int. J. Syst. Evol. Microbiol.">
        <title>The Global Catalogue of Microorganisms (GCM) 10K type strain sequencing project: providing services to taxonomists for standard genome sequencing and annotation.</title>
        <authorList>
            <consortium name="The Broad Institute Genomics Platform"/>
            <consortium name="The Broad Institute Genome Sequencing Center for Infectious Disease"/>
            <person name="Wu L."/>
            <person name="Ma J."/>
        </authorList>
    </citation>
    <scope>NUCLEOTIDE SEQUENCE [LARGE SCALE GENOMIC DNA]</scope>
    <source>
        <strain evidence="11">NBRC 108565</strain>
    </source>
</reference>
<evidence type="ECO:0000259" key="9">
    <source>
        <dbReference type="PROSITE" id="PS50929"/>
    </source>
</evidence>
<dbReference type="InterPro" id="IPR036640">
    <property type="entry name" value="ABC1_TM_sf"/>
</dbReference>
<protein>
    <submittedName>
        <fullName evidence="10">Multidrug ABC transporter ATP-binding protein</fullName>
    </submittedName>
</protein>
<dbReference type="InterPro" id="IPR017871">
    <property type="entry name" value="ABC_transporter-like_CS"/>
</dbReference>
<dbReference type="Gene3D" id="3.40.50.300">
    <property type="entry name" value="P-loop containing nucleotide triphosphate hydrolases"/>
    <property type="match status" value="1"/>
</dbReference>
<comment type="subcellular location">
    <subcellularLocation>
        <location evidence="1">Cell membrane</location>
        <topology evidence="1">Multi-pass membrane protein</topology>
    </subcellularLocation>
</comment>
<feature type="transmembrane region" description="Helical" evidence="7">
    <location>
        <begin position="228"/>
        <end position="254"/>
    </location>
</feature>
<sequence length="571" mass="60620">MVQGIWWTFVLAVVGAAGRVVVPITVQQTVDTGIMADGGPDAGRITTLVLLSAALLLVAGWCMSLVNIRLIRATEAGLADLRVRAFRHVHDLSTLTQGTERRGGLVSRVTSDVDTISLFVQRGGIILLVSTLQIVVATVLMAVYSWQLTLVVWAVFVPLFFGLRPAQKRVNLAYTAVRARTGALLGAISESVVGAETIRAYGAQARTGRRVDAAIEATRSAMVRSQKLVAIVFSSGVLVANLVVAVVVVVGTYLGVAGDITTGQLLAFLFLVQIFTGPVQQATEILNELQNAVAGWRRVIAILETPVQVVDAGDDAVPSRRGPASVRLEGVRFSYPGGPEVLHGIDLDLPARTRVAVVGRTGSGKTTIAKLVTRLMDPDDGAVRLDGVDLRDVSAAHLRERVVLVPQEGFLFDGTLRENMAYGLADHVPAEDEAELVGRAVAELGLDDWVSGLPRGLDSDVGQRGEALSAGERQLVALARAYLARADLLVLDEATSAVDPATEVRIARALDSLTAGRSTITIAHRLSTAEAADLVVVVDDGHVVEVGAHRELLGLDGVYARMHAAWLAQSR</sequence>
<feature type="transmembrane region" description="Helical" evidence="7">
    <location>
        <begin position="42"/>
        <end position="62"/>
    </location>
</feature>
<evidence type="ECO:0000256" key="6">
    <source>
        <dbReference type="ARBA" id="ARBA00023136"/>
    </source>
</evidence>
<dbReference type="Pfam" id="PF00005">
    <property type="entry name" value="ABC_tran"/>
    <property type="match status" value="1"/>
</dbReference>
<feature type="domain" description="ABC transporter" evidence="8">
    <location>
        <begin position="326"/>
        <end position="565"/>
    </location>
</feature>
<dbReference type="InterPro" id="IPR003439">
    <property type="entry name" value="ABC_transporter-like_ATP-bd"/>
</dbReference>
<name>A0ABN6XF77_9CELL</name>
<dbReference type="EMBL" id="AP027729">
    <property type="protein sequence ID" value="BDZ43527.1"/>
    <property type="molecule type" value="Genomic_DNA"/>
</dbReference>
<dbReference type="InterPro" id="IPR003593">
    <property type="entry name" value="AAA+_ATPase"/>
</dbReference>
<keyword evidence="6 7" id="KW-0472">Membrane</keyword>
<evidence type="ECO:0000313" key="11">
    <source>
        <dbReference type="Proteomes" id="UP001321475"/>
    </source>
</evidence>
<dbReference type="RefSeq" id="WP_286217741.1">
    <property type="nucleotide sequence ID" value="NZ_AP027729.1"/>
</dbReference>
<keyword evidence="5 7" id="KW-1133">Transmembrane helix</keyword>
<evidence type="ECO:0000259" key="8">
    <source>
        <dbReference type="PROSITE" id="PS50893"/>
    </source>
</evidence>
<dbReference type="SMART" id="SM00382">
    <property type="entry name" value="AAA"/>
    <property type="match status" value="1"/>
</dbReference>
<evidence type="ECO:0000256" key="3">
    <source>
        <dbReference type="ARBA" id="ARBA00022741"/>
    </source>
</evidence>
<keyword evidence="2 7" id="KW-0812">Transmembrane</keyword>
<dbReference type="Gene3D" id="1.20.1560.10">
    <property type="entry name" value="ABC transporter type 1, transmembrane domain"/>
    <property type="match status" value="1"/>
</dbReference>
<dbReference type="InterPro" id="IPR039421">
    <property type="entry name" value="Type_1_exporter"/>
</dbReference>
<feature type="transmembrane region" description="Helical" evidence="7">
    <location>
        <begin position="150"/>
        <end position="166"/>
    </location>
</feature>
<evidence type="ECO:0000313" key="10">
    <source>
        <dbReference type="EMBL" id="BDZ43527.1"/>
    </source>
</evidence>